<evidence type="ECO:0000313" key="3">
    <source>
        <dbReference type="EMBL" id="OAD46827.1"/>
    </source>
</evidence>
<evidence type="ECO:0000256" key="2">
    <source>
        <dbReference type="ARBA" id="ARBA00022679"/>
    </source>
</evidence>
<comment type="similarity">
    <text evidence="1">Belongs to the transferase hexapeptide repeat family.</text>
</comment>
<dbReference type="Proteomes" id="UP000076923">
    <property type="component" value="Unassembled WGS sequence"/>
</dbReference>
<sequence>MVNEKREYQDLKKFKVSKGFRGKSKVIVQLWWIVENTFFAMSPQFFYGWRRFLLRLFGAKIGKGVLIRSTAKFTYPWKVSIGDYSWIGEETVFYSLDEISIGTHVAIAHGVYFNTGLHDYTTEEFTIMSKKIIIKDECWITNDVYIAPGVTVGKGSVVGARSSVYNNMPEGFICYGNPAKPIKKRIE</sequence>
<organism evidence="3 4">
    <name type="scientific">Polaribacter atrinae</name>
    <dbReference type="NCBI Taxonomy" id="1333662"/>
    <lineage>
        <taxon>Bacteria</taxon>
        <taxon>Pseudomonadati</taxon>
        <taxon>Bacteroidota</taxon>
        <taxon>Flavobacteriia</taxon>
        <taxon>Flavobacteriales</taxon>
        <taxon>Flavobacteriaceae</taxon>
    </lineage>
</organism>
<dbReference type="NCBIfam" id="NF007797">
    <property type="entry name" value="PRK10502.1"/>
    <property type="match status" value="1"/>
</dbReference>
<dbReference type="PANTHER" id="PTHR23416">
    <property type="entry name" value="SIALIC ACID SYNTHASE-RELATED"/>
    <property type="match status" value="1"/>
</dbReference>
<dbReference type="PANTHER" id="PTHR23416:SF23">
    <property type="entry name" value="ACETYLTRANSFERASE C18B11.09C-RELATED"/>
    <property type="match status" value="1"/>
</dbReference>
<keyword evidence="2 3" id="KW-0808">Transferase</keyword>
<accession>A0A176TFY1</accession>
<reference evidence="3 4" key="1">
    <citation type="submission" date="2016-02" db="EMBL/GenBank/DDBJ databases">
        <title>Draft genome sequence of Polaribacter atrinae KACC17473.</title>
        <authorList>
            <person name="Shin S.-K."/>
            <person name="Yi H."/>
        </authorList>
    </citation>
    <scope>NUCLEOTIDE SEQUENCE [LARGE SCALE GENOMIC DNA]</scope>
    <source>
        <strain evidence="3 4">KACC 17473</strain>
    </source>
</reference>
<dbReference type="Gene3D" id="2.160.10.10">
    <property type="entry name" value="Hexapeptide repeat proteins"/>
    <property type="match status" value="1"/>
</dbReference>
<dbReference type="AlphaFoldDB" id="A0A176TFY1"/>
<evidence type="ECO:0000313" key="4">
    <source>
        <dbReference type="Proteomes" id="UP000076923"/>
    </source>
</evidence>
<dbReference type="CDD" id="cd05825">
    <property type="entry name" value="LbH_wcaF_like"/>
    <property type="match status" value="1"/>
</dbReference>
<dbReference type="GO" id="GO:0005829">
    <property type="term" value="C:cytosol"/>
    <property type="evidence" value="ECO:0007669"/>
    <property type="project" value="TreeGrafter"/>
</dbReference>
<name>A0A176TFY1_9FLAO</name>
<dbReference type="GO" id="GO:0008374">
    <property type="term" value="F:O-acyltransferase activity"/>
    <property type="evidence" value="ECO:0007669"/>
    <property type="project" value="TreeGrafter"/>
</dbReference>
<dbReference type="EMBL" id="LVWE01000001">
    <property type="protein sequence ID" value="OAD46827.1"/>
    <property type="molecule type" value="Genomic_DNA"/>
</dbReference>
<dbReference type="STRING" id="1333662.LPB303_00830"/>
<dbReference type="InterPro" id="IPR051159">
    <property type="entry name" value="Hexapeptide_acetyltransf"/>
</dbReference>
<protein>
    <submittedName>
        <fullName evidence="3">Colanic acid biosynthesis acetyltransferase WcaF</fullName>
    </submittedName>
</protein>
<gene>
    <name evidence="3" type="ORF">LPB303_00830</name>
</gene>
<comment type="caution">
    <text evidence="3">The sequence shown here is derived from an EMBL/GenBank/DDBJ whole genome shotgun (WGS) entry which is preliminary data.</text>
</comment>
<evidence type="ECO:0000256" key="1">
    <source>
        <dbReference type="ARBA" id="ARBA00007274"/>
    </source>
</evidence>
<dbReference type="OrthoDB" id="9814490at2"/>
<dbReference type="InterPro" id="IPR011004">
    <property type="entry name" value="Trimer_LpxA-like_sf"/>
</dbReference>
<dbReference type="SUPFAM" id="SSF51161">
    <property type="entry name" value="Trimeric LpxA-like enzymes"/>
    <property type="match status" value="1"/>
</dbReference>
<keyword evidence="4" id="KW-1185">Reference proteome</keyword>
<proteinExistence type="inferred from homology"/>
<dbReference type="RefSeq" id="WP_068447144.1">
    <property type="nucleotide sequence ID" value="NZ_CANKUV010000001.1"/>
</dbReference>